<reference evidence="2" key="1">
    <citation type="journal article" date="2015" name="Genome Biol. Evol.">
        <title>Organellar Genomes of White Spruce (Picea glauca): Assembly and Annotation.</title>
        <authorList>
            <person name="Jackman S.D."/>
            <person name="Warren R.L."/>
            <person name="Gibb E.A."/>
            <person name="Vandervalk B.P."/>
            <person name="Mohamadi H."/>
            <person name="Chu J."/>
            <person name="Raymond A."/>
            <person name="Pleasance S."/>
            <person name="Coope R."/>
            <person name="Wildung M.R."/>
            <person name="Ritland C.E."/>
            <person name="Bousquet J."/>
            <person name="Jones S.J."/>
            <person name="Bohlmann J."/>
            <person name="Birol I."/>
        </authorList>
    </citation>
    <scope>NUCLEOTIDE SEQUENCE [LARGE SCALE GENOMIC DNA]</scope>
    <source>
        <tissue evidence="2">Flushing bud</tissue>
    </source>
</reference>
<accession>A0A101LYQ1</accession>
<evidence type="ECO:0000313" key="2">
    <source>
        <dbReference type="EMBL" id="KUM47745.1"/>
    </source>
</evidence>
<comment type="caution">
    <text evidence="2">The sequence shown here is derived from an EMBL/GenBank/DDBJ whole genome shotgun (WGS) entry which is preliminary data.</text>
</comment>
<dbReference type="EMBL" id="LKAM01000007">
    <property type="protein sequence ID" value="KUM47745.1"/>
    <property type="molecule type" value="Genomic_DNA"/>
</dbReference>
<feature type="region of interest" description="Disordered" evidence="1">
    <location>
        <begin position="1"/>
        <end position="51"/>
    </location>
</feature>
<dbReference type="AlphaFoldDB" id="A0A101LYQ1"/>
<feature type="compositionally biased region" description="Basic and acidic residues" evidence="1">
    <location>
        <begin position="13"/>
        <end position="29"/>
    </location>
</feature>
<sequence length="51" mass="5788">MNEMDRYPITYLKGKDPRYHPASRHDKLTGKKPNVELSRAFPSGPVSKSSV</sequence>
<name>A0A101LYQ1_PICGL</name>
<keyword evidence="2" id="KW-0496">Mitochondrion</keyword>
<gene>
    <name evidence="2" type="ORF">ABT39_MTgene5932</name>
</gene>
<evidence type="ECO:0000256" key="1">
    <source>
        <dbReference type="SAM" id="MobiDB-lite"/>
    </source>
</evidence>
<organism evidence="2">
    <name type="scientific">Picea glauca</name>
    <name type="common">White spruce</name>
    <name type="synonym">Pinus glauca</name>
    <dbReference type="NCBI Taxonomy" id="3330"/>
    <lineage>
        <taxon>Eukaryota</taxon>
        <taxon>Viridiplantae</taxon>
        <taxon>Streptophyta</taxon>
        <taxon>Embryophyta</taxon>
        <taxon>Tracheophyta</taxon>
        <taxon>Spermatophyta</taxon>
        <taxon>Pinopsida</taxon>
        <taxon>Pinidae</taxon>
        <taxon>Conifers I</taxon>
        <taxon>Pinales</taxon>
        <taxon>Pinaceae</taxon>
        <taxon>Picea</taxon>
    </lineage>
</organism>
<geneLocation type="mitochondrion" evidence="2"/>
<proteinExistence type="predicted"/>
<protein>
    <submittedName>
        <fullName evidence="2">Uncharacterized protein</fullName>
    </submittedName>
</protein>